<gene>
    <name evidence="5" type="ORF">IHE71_01670</name>
</gene>
<dbReference type="Proteomes" id="UP000625527">
    <property type="component" value="Unassembled WGS sequence"/>
</dbReference>
<protein>
    <submittedName>
        <fullName evidence="5">GNAT family N-acetyltransferase</fullName>
    </submittedName>
</protein>
<dbReference type="PROSITE" id="PS51186">
    <property type="entry name" value="GNAT"/>
    <property type="match status" value="1"/>
</dbReference>
<proteinExistence type="predicted"/>
<evidence type="ECO:0000256" key="3">
    <source>
        <dbReference type="SAM" id="MobiDB-lite"/>
    </source>
</evidence>
<organism evidence="5 6">
    <name type="scientific">Myceligenerans pegani</name>
    <dbReference type="NCBI Taxonomy" id="2776917"/>
    <lineage>
        <taxon>Bacteria</taxon>
        <taxon>Bacillati</taxon>
        <taxon>Actinomycetota</taxon>
        <taxon>Actinomycetes</taxon>
        <taxon>Micrococcales</taxon>
        <taxon>Promicromonosporaceae</taxon>
        <taxon>Myceligenerans</taxon>
    </lineage>
</organism>
<evidence type="ECO:0000256" key="2">
    <source>
        <dbReference type="ARBA" id="ARBA00023315"/>
    </source>
</evidence>
<evidence type="ECO:0000256" key="1">
    <source>
        <dbReference type="ARBA" id="ARBA00022679"/>
    </source>
</evidence>
<dbReference type="EMBL" id="JADAQT010000020">
    <property type="protein sequence ID" value="MBE1874415.1"/>
    <property type="molecule type" value="Genomic_DNA"/>
</dbReference>
<feature type="domain" description="N-acetyltransferase" evidence="4">
    <location>
        <begin position="58"/>
        <end position="215"/>
    </location>
</feature>
<feature type="region of interest" description="Disordered" evidence="3">
    <location>
        <begin position="1"/>
        <end position="24"/>
    </location>
</feature>
<comment type="caution">
    <text evidence="5">The sequence shown here is derived from an EMBL/GenBank/DDBJ whole genome shotgun (WGS) entry which is preliminary data.</text>
</comment>
<dbReference type="InterPro" id="IPR016181">
    <property type="entry name" value="Acyl_CoA_acyltransferase"/>
</dbReference>
<accession>A0ABR9MSQ5</accession>
<dbReference type="Pfam" id="PF00583">
    <property type="entry name" value="Acetyltransf_1"/>
    <property type="match status" value="1"/>
</dbReference>
<dbReference type="CDD" id="cd04301">
    <property type="entry name" value="NAT_SF"/>
    <property type="match status" value="1"/>
</dbReference>
<dbReference type="InterPro" id="IPR050832">
    <property type="entry name" value="Bact_Acetyltransf"/>
</dbReference>
<dbReference type="PANTHER" id="PTHR43877:SF2">
    <property type="entry name" value="AMINOALKYLPHOSPHONATE N-ACETYLTRANSFERASE-RELATED"/>
    <property type="match status" value="1"/>
</dbReference>
<dbReference type="SUPFAM" id="SSF55729">
    <property type="entry name" value="Acyl-CoA N-acyltransferases (Nat)"/>
    <property type="match status" value="1"/>
</dbReference>
<reference evidence="5 6" key="1">
    <citation type="submission" date="2020-10" db="EMBL/GenBank/DDBJ databases">
        <title>Myceligenerans pegani sp. nov., an endophytic actinomycete isolated from Peganum harmala L. in Xinjiang, China.</title>
        <authorList>
            <person name="Xin L."/>
        </authorList>
    </citation>
    <scope>NUCLEOTIDE SEQUENCE [LARGE SCALE GENOMIC DNA]</scope>
    <source>
        <strain evidence="5 6">TRM65318</strain>
    </source>
</reference>
<dbReference type="Gene3D" id="3.40.630.30">
    <property type="match status" value="1"/>
</dbReference>
<keyword evidence="2" id="KW-0012">Acyltransferase</keyword>
<sequence length="215" mass="22459">MTMAVGAHDGALAEAATERGPAGRVGRVVTESGRARQAASGQVVAQRVAAEQVASEQVVVERVPFDHPDAVALRLAAVAELAERYGDDGDADEYFDPATIVATVVIRAGGVAAAGGSLRDLSGADDGVGGRHPSGTGEVKRVFVGAVFRRRGLSTLIMEELECSAREAGLTRVVLETGTAQPEAISLYEKLGYERIAPYGKYAGEEDQRCYGKAL</sequence>
<dbReference type="PANTHER" id="PTHR43877">
    <property type="entry name" value="AMINOALKYLPHOSPHONATE N-ACETYLTRANSFERASE-RELATED-RELATED"/>
    <property type="match status" value="1"/>
</dbReference>
<evidence type="ECO:0000313" key="6">
    <source>
        <dbReference type="Proteomes" id="UP000625527"/>
    </source>
</evidence>
<dbReference type="InterPro" id="IPR000182">
    <property type="entry name" value="GNAT_dom"/>
</dbReference>
<keyword evidence="6" id="KW-1185">Reference proteome</keyword>
<evidence type="ECO:0000313" key="5">
    <source>
        <dbReference type="EMBL" id="MBE1874415.1"/>
    </source>
</evidence>
<evidence type="ECO:0000259" key="4">
    <source>
        <dbReference type="PROSITE" id="PS51186"/>
    </source>
</evidence>
<keyword evidence="1" id="KW-0808">Transferase</keyword>
<name>A0ABR9MSQ5_9MICO</name>